<dbReference type="InterPro" id="IPR020806">
    <property type="entry name" value="PKS_PP-bd"/>
</dbReference>
<dbReference type="InterPro" id="IPR020802">
    <property type="entry name" value="TesA-like"/>
</dbReference>
<sequence>MDVVLNSLAGPFTDASLDLLTPGGRFIEMGKTDRRDPTDVAGTHPHVRYRSFDLMDAGHERIGQMLGELLDLFAGQELDGLPVRCWPVQQARQAFRHMAQARHTGKIILTMPRALDLDGTVLITGGTGGLGAILARHLATEHQVKHLLLASRRGDQAPDADQLRTDLEAAGATVDIAACDLSDPGQVSNLLDRVPAEHPLTAVFHTAGVLDDGVVTSLTADKIDRVLRPKADAAWHLHQATQHLDLAAFVLYSSSAGTLDSAGQGNYSAANAFLDALAIHRHTTGLPAQSLAWGLWHQPSGMSAHLTTTDITRIEQAGYHQITTTQGNQLLDTALAFPQPHLLPLPINTHTLSNRHDGVPAILRGLVRAPARRTAQAGQVAADGSAVQRRLAGLSPAEQVEELTLVVRECAAKVIGYSEPEAIRAEQNFLEAGFDSLTAMELRNVLNKATGVRMPATAVFDYGTAAALARHLAEEIAIDNGAGWDSGAAEPDGGGSLSSLVRAAAPAGKLQEGLDLLEAAARLRPVFRTLDELDRAYPPLALASGPARPKLFCFSTPMALGGAAQFARLAGHFQGVRDLYALQVPGYAPDDSLPDNADVVVRMWAESIRETAGDDPFVVMGYCGGGNFAHAAVSYLERNGVRPEGLVLLDTFLPDSDVIDELGGQMLEGMFDRAEVYGPFSDTRMTAMGRYYRLFRETVVEDIETPVLFLRPDTPLPSGPDGERSREGNWRASWHLKHDLCEVRGDHLTMLEGEAGSIAQAVEEWLKPSDRRSAGA</sequence>
<dbReference type="InterPro" id="IPR029058">
    <property type="entry name" value="AB_hydrolase_fold"/>
</dbReference>
<dbReference type="Pfam" id="PF13602">
    <property type="entry name" value="ADH_zinc_N_2"/>
    <property type="match status" value="1"/>
</dbReference>
<comment type="caution">
    <text evidence="5">The sequence shown here is derived from an EMBL/GenBank/DDBJ whole genome shotgun (WGS) entry which is preliminary data.</text>
</comment>
<dbReference type="Pfam" id="PF00550">
    <property type="entry name" value="PP-binding"/>
    <property type="match status" value="1"/>
</dbReference>
<evidence type="ECO:0000256" key="2">
    <source>
        <dbReference type="ARBA" id="ARBA00022553"/>
    </source>
</evidence>
<dbReference type="SMART" id="SM00823">
    <property type="entry name" value="PKS_PP"/>
    <property type="match status" value="1"/>
</dbReference>
<dbReference type="InterPro" id="IPR036736">
    <property type="entry name" value="ACP-like_sf"/>
</dbReference>
<dbReference type="EMBL" id="JADBEK010000001">
    <property type="protein sequence ID" value="MBE1592009.1"/>
    <property type="molecule type" value="Genomic_DNA"/>
</dbReference>
<dbReference type="InterPro" id="IPR013968">
    <property type="entry name" value="PKS_KR"/>
</dbReference>
<dbReference type="PROSITE" id="PS50075">
    <property type="entry name" value="CARRIER"/>
    <property type="match status" value="1"/>
</dbReference>
<feature type="domain" description="Carrier" evidence="4">
    <location>
        <begin position="401"/>
        <end position="476"/>
    </location>
</feature>
<keyword evidence="2" id="KW-0597">Phosphoprotein</keyword>
<dbReference type="Gene3D" id="1.10.1200.10">
    <property type="entry name" value="ACP-like"/>
    <property type="match status" value="1"/>
</dbReference>
<name>A0ABR9MGH2_9ACTN</name>
<dbReference type="SMART" id="SM01294">
    <property type="entry name" value="PKS_PP_betabranch"/>
    <property type="match status" value="1"/>
</dbReference>
<dbReference type="RefSeq" id="WP_264086033.1">
    <property type="nucleotide sequence ID" value="NZ_JADBEK010000001.1"/>
</dbReference>
<dbReference type="Gene3D" id="3.40.50.720">
    <property type="entry name" value="NAD(P)-binding Rossmann-like Domain"/>
    <property type="match status" value="1"/>
</dbReference>
<dbReference type="SMART" id="SM00829">
    <property type="entry name" value="PKS_ER"/>
    <property type="match status" value="1"/>
</dbReference>
<protein>
    <submittedName>
        <fullName evidence="5">NAD(P)-dependent dehydrogenase (Short-subunit alcohol dehydrogenase family)/acyl carrier protein</fullName>
    </submittedName>
</protein>
<dbReference type="InterPro" id="IPR009081">
    <property type="entry name" value="PP-bd_ACP"/>
</dbReference>
<dbReference type="CDD" id="cd08956">
    <property type="entry name" value="KR_3_FAS_SDR_x"/>
    <property type="match status" value="1"/>
</dbReference>
<evidence type="ECO:0000256" key="1">
    <source>
        <dbReference type="ARBA" id="ARBA00022450"/>
    </source>
</evidence>
<evidence type="ECO:0000256" key="3">
    <source>
        <dbReference type="ARBA" id="ARBA00022679"/>
    </source>
</evidence>
<proteinExistence type="predicted"/>
<dbReference type="InterPro" id="IPR036291">
    <property type="entry name" value="NAD(P)-bd_dom_sf"/>
</dbReference>
<dbReference type="Proteomes" id="UP000633509">
    <property type="component" value="Unassembled WGS sequence"/>
</dbReference>
<dbReference type="InterPro" id="IPR050091">
    <property type="entry name" value="PKS_NRPS_Biosynth_Enz"/>
</dbReference>
<dbReference type="InterPro" id="IPR057326">
    <property type="entry name" value="KR_dom"/>
</dbReference>
<dbReference type="PANTHER" id="PTHR43775:SF51">
    <property type="entry name" value="INACTIVE PHENOLPHTHIOCEROL SYNTHESIS POLYKETIDE SYNTHASE TYPE I PKS1-RELATED"/>
    <property type="match status" value="1"/>
</dbReference>
<dbReference type="Pfam" id="PF00975">
    <property type="entry name" value="Thioesterase"/>
    <property type="match status" value="1"/>
</dbReference>
<evidence type="ECO:0000313" key="5">
    <source>
        <dbReference type="EMBL" id="MBE1592009.1"/>
    </source>
</evidence>
<reference evidence="5 6" key="1">
    <citation type="submission" date="2020-10" db="EMBL/GenBank/DDBJ databases">
        <title>Sequencing the genomes of 1000 actinobacteria strains.</title>
        <authorList>
            <person name="Klenk H.-P."/>
        </authorList>
    </citation>
    <scope>NUCLEOTIDE SEQUENCE [LARGE SCALE GENOMIC DNA]</scope>
    <source>
        <strain evidence="5 6">DSM 43173</strain>
    </source>
</reference>
<dbReference type="InterPro" id="IPR001031">
    <property type="entry name" value="Thioesterase"/>
</dbReference>
<dbReference type="PANTHER" id="PTHR43775">
    <property type="entry name" value="FATTY ACID SYNTHASE"/>
    <property type="match status" value="1"/>
</dbReference>
<dbReference type="SMART" id="SM00822">
    <property type="entry name" value="PKS_KR"/>
    <property type="match status" value="1"/>
</dbReference>
<dbReference type="SMART" id="SM00824">
    <property type="entry name" value="PKS_TE"/>
    <property type="match status" value="1"/>
</dbReference>
<organism evidence="5 6">
    <name type="scientific">Nonomuraea angiospora</name>
    <dbReference type="NCBI Taxonomy" id="46172"/>
    <lineage>
        <taxon>Bacteria</taxon>
        <taxon>Bacillati</taxon>
        <taxon>Actinomycetota</taxon>
        <taxon>Actinomycetes</taxon>
        <taxon>Streptosporangiales</taxon>
        <taxon>Streptosporangiaceae</taxon>
        <taxon>Nonomuraea</taxon>
    </lineage>
</organism>
<evidence type="ECO:0000313" key="6">
    <source>
        <dbReference type="Proteomes" id="UP000633509"/>
    </source>
</evidence>
<keyword evidence="1" id="KW-0596">Phosphopantetheine</keyword>
<dbReference type="SUPFAM" id="SSF51735">
    <property type="entry name" value="NAD(P)-binding Rossmann-fold domains"/>
    <property type="match status" value="1"/>
</dbReference>
<evidence type="ECO:0000259" key="4">
    <source>
        <dbReference type="PROSITE" id="PS50075"/>
    </source>
</evidence>
<dbReference type="Pfam" id="PF08659">
    <property type="entry name" value="KR"/>
    <property type="match status" value="1"/>
</dbReference>
<keyword evidence="3" id="KW-0808">Transferase</keyword>
<gene>
    <name evidence="5" type="ORF">H4W80_010267</name>
</gene>
<dbReference type="InterPro" id="IPR020843">
    <property type="entry name" value="ER"/>
</dbReference>
<dbReference type="SUPFAM" id="SSF53474">
    <property type="entry name" value="alpha/beta-Hydrolases"/>
    <property type="match status" value="1"/>
</dbReference>
<dbReference type="Gene3D" id="3.40.50.1820">
    <property type="entry name" value="alpha/beta hydrolase"/>
    <property type="match status" value="1"/>
</dbReference>
<accession>A0ABR9MGH2</accession>
<keyword evidence="6" id="KW-1185">Reference proteome</keyword>
<dbReference type="Gene3D" id="3.90.180.10">
    <property type="entry name" value="Medium-chain alcohol dehydrogenases, catalytic domain"/>
    <property type="match status" value="1"/>
</dbReference>